<evidence type="ECO:0000313" key="4">
    <source>
        <dbReference type="Proteomes" id="UP000677228"/>
    </source>
</evidence>
<dbReference type="Proteomes" id="UP000677228">
    <property type="component" value="Unassembled WGS sequence"/>
</dbReference>
<dbReference type="Pfam" id="PF02825">
    <property type="entry name" value="WWE"/>
    <property type="match status" value="1"/>
</dbReference>
<dbReference type="InterPro" id="IPR037197">
    <property type="entry name" value="WWE_dom_sf"/>
</dbReference>
<gene>
    <name evidence="2" type="ORF">OVA965_LOCUS25844</name>
    <name evidence="3" type="ORF">TMI583_LOCUS26576</name>
</gene>
<organism evidence="2 4">
    <name type="scientific">Didymodactylos carnosus</name>
    <dbReference type="NCBI Taxonomy" id="1234261"/>
    <lineage>
        <taxon>Eukaryota</taxon>
        <taxon>Metazoa</taxon>
        <taxon>Spiralia</taxon>
        <taxon>Gnathifera</taxon>
        <taxon>Rotifera</taxon>
        <taxon>Eurotatoria</taxon>
        <taxon>Bdelloidea</taxon>
        <taxon>Philodinida</taxon>
        <taxon>Philodinidae</taxon>
        <taxon>Didymodactylos</taxon>
    </lineage>
</organism>
<evidence type="ECO:0000313" key="2">
    <source>
        <dbReference type="EMBL" id="CAF1241423.1"/>
    </source>
</evidence>
<sequence length="209" mass="24338">MRRGYEKETWGRQLVIQTPANVTDKDIIQRYGADMVITCSQLNKPVTYQIEVCQTSFPITIIAKRGPMQKFVQTTIEMDDEANVAQAHSRPPSKNLYLVTVVLTYEIDYQSDKQKNMKTSYQRLIERRPTEAPSNNQNWFYRNDEGRWIRYESLVQDTIETAFRLYRSGQGLSTVDVEFPGRSKTYQISFSVAQQTNKTTNVSKIIKRE</sequence>
<dbReference type="EMBL" id="CAJOBA010037797">
    <property type="protein sequence ID" value="CAF4048975.1"/>
    <property type="molecule type" value="Genomic_DNA"/>
</dbReference>
<dbReference type="Gene3D" id="3.30.720.50">
    <property type="match status" value="1"/>
</dbReference>
<protein>
    <recommendedName>
        <fullName evidence="1">WWE domain-containing protein</fullName>
    </recommendedName>
</protein>
<feature type="domain" description="WWE" evidence="1">
    <location>
        <begin position="125"/>
        <end position="208"/>
    </location>
</feature>
<evidence type="ECO:0000313" key="3">
    <source>
        <dbReference type="EMBL" id="CAF4048975.1"/>
    </source>
</evidence>
<comment type="caution">
    <text evidence="2">The sequence shown here is derived from an EMBL/GenBank/DDBJ whole genome shotgun (WGS) entry which is preliminary data.</text>
</comment>
<evidence type="ECO:0000259" key="1">
    <source>
        <dbReference type="PROSITE" id="PS50918"/>
    </source>
</evidence>
<proteinExistence type="predicted"/>
<dbReference type="SUPFAM" id="SSF117839">
    <property type="entry name" value="WWE domain"/>
    <property type="match status" value="1"/>
</dbReference>
<dbReference type="AlphaFoldDB" id="A0A8S2EU53"/>
<dbReference type="Proteomes" id="UP000682733">
    <property type="component" value="Unassembled WGS sequence"/>
</dbReference>
<name>A0A8S2EU53_9BILA</name>
<dbReference type="EMBL" id="CAJNOK010016248">
    <property type="protein sequence ID" value="CAF1241423.1"/>
    <property type="molecule type" value="Genomic_DNA"/>
</dbReference>
<reference evidence="2" key="1">
    <citation type="submission" date="2021-02" db="EMBL/GenBank/DDBJ databases">
        <authorList>
            <person name="Nowell W R."/>
        </authorList>
    </citation>
    <scope>NUCLEOTIDE SEQUENCE</scope>
</reference>
<accession>A0A8S2EU53</accession>
<dbReference type="PROSITE" id="PS50918">
    <property type="entry name" value="WWE"/>
    <property type="match status" value="1"/>
</dbReference>
<dbReference type="InterPro" id="IPR004170">
    <property type="entry name" value="WWE_dom"/>
</dbReference>